<dbReference type="InterPro" id="IPR036942">
    <property type="entry name" value="Beta-barrel_TonB_sf"/>
</dbReference>
<proteinExistence type="inferred from homology"/>
<keyword evidence="2 7" id="KW-0813">Transport</keyword>
<evidence type="ECO:0000256" key="7">
    <source>
        <dbReference type="PROSITE-ProRule" id="PRU01360"/>
    </source>
</evidence>
<dbReference type="InterPro" id="IPR037066">
    <property type="entry name" value="Plug_dom_sf"/>
</dbReference>
<evidence type="ECO:0000256" key="1">
    <source>
        <dbReference type="ARBA" id="ARBA00004571"/>
    </source>
</evidence>
<dbReference type="Pfam" id="PF07715">
    <property type="entry name" value="Plug"/>
    <property type="match status" value="1"/>
</dbReference>
<name>A7GZS5_CAMC5</name>
<evidence type="ECO:0000256" key="8">
    <source>
        <dbReference type="SAM" id="SignalP"/>
    </source>
</evidence>
<dbReference type="HOGENOM" id="CLU_012991_0_0_7"/>
<protein>
    <submittedName>
        <fullName evidence="10">TonB-dependent receptor</fullName>
    </submittedName>
</protein>
<evidence type="ECO:0000256" key="6">
    <source>
        <dbReference type="ARBA" id="ARBA00023237"/>
    </source>
</evidence>
<evidence type="ECO:0000256" key="2">
    <source>
        <dbReference type="ARBA" id="ARBA00022448"/>
    </source>
</evidence>
<evidence type="ECO:0000313" key="11">
    <source>
        <dbReference type="Proteomes" id="UP000006380"/>
    </source>
</evidence>
<dbReference type="EMBL" id="CP000767">
    <property type="protein sequence ID" value="ABS50391.1"/>
    <property type="molecule type" value="Genomic_DNA"/>
</dbReference>
<sequence>MSKTRSEKYLMGGGSTKLACFAAAVLCSINLSAANNSKQYELSQVNVDANVTKTGSLTTKTDKYQGVSTISRAMIESMPSGNGDFVQLLRTNPNVQFSNTNRQSTTMGEISPSNISINGSKFYQNNFMVDGVSINNDLDPALNTQGNSYNEFIIPGATSQGMAIDSDFLESIDVYDSDVSAKYGSFTGGVVNAKTRNPRDGFHGKFSMSHTRDQWAKVHIYKGQEQAFENSSNLENQPKFKKYSTKLNLEGFLTDDLGLMFGYVNTRSKIPLKAYKDGFGSGESETRVQRRNIDNYFLKALWYATPRLTITPTITYAPQKSKMFNDNTKNSFATMKYGGLNLALKADYDLDFMRINQTLSYNSIETSRDSEHEYFYYWFSSPARPWGNGLQSLEGGYGDIDQTQKTLAYNLDTNFDEIELLGLSHKFAAGLELKRQKAKINIAKDFTVASGLGYIMGGTHCDPNDALCSEDVIPRFGFAQFFTDKSVYSGNTSVSMKSYALYLEDEMRLGNLTLRPGVRFSGDDYMDKKTVAPRFSSSYDIFGDDSSVISFGANRYYGRNIFAYKLRDGMEGLITKYKRPPFPYSQNWMKQTQDTFGTKFTQLKIPYDDELAFGVKQRLGNLEMFGKYVNRKGRDQIVKSQRDRLGLPLLPGYSAIYQTFTNDGKSDSKIYTFGIKTIEDYAAFGTKNGLELSFEHIKSTTTSTIYDENLAQNVIEGDEFVEADGTLIRYQDIRAQQYARPWTAKLNIITKIPSYGLSINNFFSYKGSQKALMNTFNRTPAGKYAERYYIYKTIELGRSYTWDARIGYTKKMPKDTELFVNLDIYNVLNRKNKTNSALTTSKMPYVIYENGRQFWLEAGIRW</sequence>
<reference evidence="10" key="1">
    <citation type="submission" date="2016-07" db="EMBL/GenBank/DDBJ databases">
        <title>Comparative genomics of the Campylobacter concisus group.</title>
        <authorList>
            <person name="Miller W.G."/>
            <person name="Yee E."/>
            <person name="Chapman M.H."/>
            <person name="Huynh S."/>
            <person name="Bono J.L."/>
            <person name="On S.L.W."/>
            <person name="StLeger J."/>
            <person name="Foster G."/>
            <person name="Parker C.T."/>
        </authorList>
    </citation>
    <scope>NUCLEOTIDE SEQUENCE</scope>
    <source>
        <strain evidence="10">525.92</strain>
    </source>
</reference>
<dbReference type="AlphaFoldDB" id="A7GZS5"/>
<keyword evidence="6 7" id="KW-0998">Cell outer membrane</keyword>
<evidence type="ECO:0000313" key="10">
    <source>
        <dbReference type="EMBL" id="ABS50391.1"/>
    </source>
</evidence>
<dbReference type="KEGG" id="ccv:CCV52592_2212"/>
<evidence type="ECO:0000256" key="3">
    <source>
        <dbReference type="ARBA" id="ARBA00022452"/>
    </source>
</evidence>
<dbReference type="SUPFAM" id="SSF56935">
    <property type="entry name" value="Porins"/>
    <property type="match status" value="1"/>
</dbReference>
<dbReference type="Gene3D" id="2.40.170.20">
    <property type="entry name" value="TonB-dependent receptor, beta-barrel domain"/>
    <property type="match status" value="1"/>
</dbReference>
<evidence type="ECO:0000259" key="9">
    <source>
        <dbReference type="Pfam" id="PF07715"/>
    </source>
</evidence>
<evidence type="ECO:0000256" key="5">
    <source>
        <dbReference type="ARBA" id="ARBA00023136"/>
    </source>
</evidence>
<dbReference type="GO" id="GO:0009279">
    <property type="term" value="C:cell outer membrane"/>
    <property type="evidence" value="ECO:0007669"/>
    <property type="project" value="UniProtKB-SubCell"/>
</dbReference>
<keyword evidence="3 7" id="KW-1134">Transmembrane beta strand</keyword>
<feature type="chain" id="PRO_5002709814" evidence="8">
    <location>
        <begin position="34"/>
        <end position="862"/>
    </location>
</feature>
<dbReference type="InterPro" id="IPR012910">
    <property type="entry name" value="Plug_dom"/>
</dbReference>
<keyword evidence="4 7" id="KW-0812">Transmembrane</keyword>
<feature type="signal peptide" evidence="8">
    <location>
        <begin position="1"/>
        <end position="33"/>
    </location>
</feature>
<feature type="domain" description="TonB-dependent receptor plug" evidence="9">
    <location>
        <begin position="62"/>
        <end position="189"/>
    </location>
</feature>
<dbReference type="STRING" id="360105.CCV52592_2212"/>
<evidence type="ECO:0000256" key="4">
    <source>
        <dbReference type="ARBA" id="ARBA00022692"/>
    </source>
</evidence>
<dbReference type="PROSITE" id="PS52016">
    <property type="entry name" value="TONB_DEPENDENT_REC_3"/>
    <property type="match status" value="1"/>
</dbReference>
<dbReference type="RefSeq" id="WP_011992575.1">
    <property type="nucleotide sequence ID" value="NC_009715.2"/>
</dbReference>
<keyword evidence="5 7" id="KW-0472">Membrane</keyword>
<keyword evidence="8" id="KW-0732">Signal</keyword>
<keyword evidence="11" id="KW-1185">Reference proteome</keyword>
<dbReference type="InterPro" id="IPR039426">
    <property type="entry name" value="TonB-dep_rcpt-like"/>
</dbReference>
<accession>A7GZS5</accession>
<dbReference type="Gene3D" id="2.170.130.10">
    <property type="entry name" value="TonB-dependent receptor, plug domain"/>
    <property type="match status" value="1"/>
</dbReference>
<dbReference type="Proteomes" id="UP000006380">
    <property type="component" value="Chromosome"/>
</dbReference>
<keyword evidence="10" id="KW-0675">Receptor</keyword>
<comment type="subcellular location">
    <subcellularLocation>
        <location evidence="1 7">Cell outer membrane</location>
        <topology evidence="1 7">Multi-pass membrane protein</topology>
    </subcellularLocation>
</comment>
<organism evidence="10 11">
    <name type="scientific">Campylobacter curvus (strain 525.92)</name>
    <dbReference type="NCBI Taxonomy" id="360105"/>
    <lineage>
        <taxon>Bacteria</taxon>
        <taxon>Pseudomonadati</taxon>
        <taxon>Campylobacterota</taxon>
        <taxon>Epsilonproteobacteria</taxon>
        <taxon>Campylobacterales</taxon>
        <taxon>Campylobacteraceae</taxon>
        <taxon>Campylobacter</taxon>
    </lineage>
</organism>
<comment type="similarity">
    <text evidence="7">Belongs to the TonB-dependent receptor family.</text>
</comment>
<gene>
    <name evidence="10" type="ORF">CCV52592_2212</name>
</gene>